<accession>A0ABY9Z0M4</accession>
<sequence length="148" mass="15258">MNSGFTAATCLYIAYAAKKYRPIAWPIVIGGGIRLLVAWVVGLRLYPVPGSTGDVVGFEKLAATWSQLPWPSLIGKLDPTQSDFYVGVGASTTAVTTAVIVHALPSGFAAANSGTAKLDIGAFVASPTNEAHGTGPVDLAIDISRLVA</sequence>
<keyword evidence="1" id="KW-1133">Transmembrane helix</keyword>
<evidence type="ECO:0000313" key="3">
    <source>
        <dbReference type="Proteomes" id="UP001301869"/>
    </source>
</evidence>
<feature type="transmembrane region" description="Helical" evidence="1">
    <location>
        <begin position="26"/>
        <end position="46"/>
    </location>
</feature>
<dbReference type="RefSeq" id="WP_311883707.1">
    <property type="nucleotide sequence ID" value="NZ_CP119391.1"/>
</dbReference>
<name>A0ABY9Z0M4_9GAMM</name>
<protein>
    <submittedName>
        <fullName evidence="2">Uncharacterized protein</fullName>
    </submittedName>
</protein>
<evidence type="ECO:0000256" key="1">
    <source>
        <dbReference type="SAM" id="Phobius"/>
    </source>
</evidence>
<proteinExistence type="predicted"/>
<keyword evidence="1" id="KW-0812">Transmembrane</keyword>
<dbReference type="Proteomes" id="UP001301869">
    <property type="component" value="Chromosome"/>
</dbReference>
<keyword evidence="3" id="KW-1185">Reference proteome</keyword>
<gene>
    <name evidence="2" type="ORF">P1P91_00110</name>
</gene>
<reference evidence="2 3" key="1">
    <citation type="submission" date="2023-03" db="EMBL/GenBank/DDBJ databases">
        <title>Halomonas sp. nov., isolated from Korean tranditional fermented seafood 'Jeotgal'.</title>
        <authorList>
            <person name="Kim B."/>
            <person name="Shin N.-R."/>
        </authorList>
    </citation>
    <scope>NUCLEOTIDE SEQUENCE [LARGE SCALE GENOMIC DNA]</scope>
    <source>
        <strain evidence="2 3">SG2L-4</strain>
    </source>
</reference>
<dbReference type="EMBL" id="CP119391">
    <property type="protein sequence ID" value="WNK20140.1"/>
    <property type="molecule type" value="Genomic_DNA"/>
</dbReference>
<keyword evidence="1" id="KW-0472">Membrane</keyword>
<organism evidence="2 3">
    <name type="scientific">Halomonas piscis</name>
    <dbReference type="NCBI Taxonomy" id="3031727"/>
    <lineage>
        <taxon>Bacteria</taxon>
        <taxon>Pseudomonadati</taxon>
        <taxon>Pseudomonadota</taxon>
        <taxon>Gammaproteobacteria</taxon>
        <taxon>Oceanospirillales</taxon>
        <taxon>Halomonadaceae</taxon>
        <taxon>Halomonas</taxon>
    </lineage>
</organism>
<evidence type="ECO:0000313" key="2">
    <source>
        <dbReference type="EMBL" id="WNK20140.1"/>
    </source>
</evidence>